<protein>
    <recommendedName>
        <fullName evidence="3">Four helix bundle protein</fullName>
    </recommendedName>
</protein>
<dbReference type="KEGG" id="nia:A8C56_16830"/>
<reference evidence="1 2" key="1">
    <citation type="submission" date="2016-05" db="EMBL/GenBank/DDBJ databases">
        <title>Niabella ginsenosidivorans BS26 whole genome sequencing.</title>
        <authorList>
            <person name="Im W.T."/>
            <person name="Siddiqi M.Z."/>
        </authorList>
    </citation>
    <scope>NUCLEOTIDE SEQUENCE [LARGE SCALE GENOMIC DNA]</scope>
    <source>
        <strain evidence="1 2">BS26</strain>
    </source>
</reference>
<dbReference type="Pfam" id="PF05635">
    <property type="entry name" value="23S_rRNA_IVP"/>
    <property type="match status" value="1"/>
</dbReference>
<dbReference type="NCBIfam" id="TIGR02436">
    <property type="entry name" value="four helix bundle protein"/>
    <property type="match status" value="1"/>
</dbReference>
<dbReference type="STRING" id="1176587.A8C56_16830"/>
<keyword evidence="2" id="KW-1185">Reference proteome</keyword>
<gene>
    <name evidence="1" type="ORF">A8C56_16830</name>
</gene>
<dbReference type="AlphaFoldDB" id="A0A1A9I6U2"/>
<evidence type="ECO:0000313" key="1">
    <source>
        <dbReference type="EMBL" id="ANH82411.1"/>
    </source>
</evidence>
<evidence type="ECO:0008006" key="3">
    <source>
        <dbReference type="Google" id="ProtNLM"/>
    </source>
</evidence>
<dbReference type="PANTHER" id="PTHR38471">
    <property type="entry name" value="FOUR HELIX BUNDLE PROTEIN"/>
    <property type="match status" value="1"/>
</dbReference>
<dbReference type="Proteomes" id="UP000077667">
    <property type="component" value="Chromosome"/>
</dbReference>
<evidence type="ECO:0000313" key="2">
    <source>
        <dbReference type="Proteomes" id="UP000077667"/>
    </source>
</evidence>
<dbReference type="InterPro" id="IPR012657">
    <property type="entry name" value="23S_rRNA-intervening_sequence"/>
</dbReference>
<proteinExistence type="predicted"/>
<sequence>MRNDKENVIVDKTISFSLAIIKYCEVLEQNRKYVIAKQLLRSATSIGANVFEAQNAESKADFIHKMKIAAKEGSETLYWLVLCERSEGYHFDAALKSAIEEIIRILSKIISSSKGKIPGFIWSVLYAFFKSSNYQIEQLNRKYGTLQYEPYFEGMETKKR</sequence>
<organism evidence="1 2">
    <name type="scientific">Niabella ginsenosidivorans</name>
    <dbReference type="NCBI Taxonomy" id="1176587"/>
    <lineage>
        <taxon>Bacteria</taxon>
        <taxon>Pseudomonadati</taxon>
        <taxon>Bacteroidota</taxon>
        <taxon>Chitinophagia</taxon>
        <taxon>Chitinophagales</taxon>
        <taxon>Chitinophagaceae</taxon>
        <taxon>Niabella</taxon>
    </lineage>
</organism>
<dbReference type="SUPFAM" id="SSF158446">
    <property type="entry name" value="IVS-encoded protein-like"/>
    <property type="match status" value="1"/>
</dbReference>
<accession>A0A1A9I6U2</accession>
<dbReference type="Gene3D" id="1.20.1440.60">
    <property type="entry name" value="23S rRNA-intervening sequence"/>
    <property type="match status" value="1"/>
</dbReference>
<dbReference type="PANTHER" id="PTHR38471:SF2">
    <property type="entry name" value="FOUR HELIX BUNDLE PROTEIN"/>
    <property type="match status" value="1"/>
</dbReference>
<dbReference type="RefSeq" id="WP_067758565.1">
    <property type="nucleotide sequence ID" value="NZ_CP015772.1"/>
</dbReference>
<name>A0A1A9I6U2_9BACT</name>
<dbReference type="EMBL" id="CP015772">
    <property type="protein sequence ID" value="ANH82411.1"/>
    <property type="molecule type" value="Genomic_DNA"/>
</dbReference>
<dbReference type="OrthoDB" id="285993at2"/>
<dbReference type="InterPro" id="IPR036583">
    <property type="entry name" value="23S_rRNA_IVS_sf"/>
</dbReference>